<dbReference type="InterPro" id="IPR036059">
    <property type="entry name" value="TldD/PmbA_sf"/>
</dbReference>
<reference evidence="10" key="1">
    <citation type="submission" date="2016-06" db="EMBL/GenBank/DDBJ databases">
        <authorList>
            <person name="Chen W."/>
            <person name="Hasegawa D.K."/>
        </authorList>
    </citation>
    <scope>NUCLEOTIDE SEQUENCE [LARGE SCALE GENOMIC DNA]</scope>
    <source>
        <strain evidence="10">MEAM1</strain>
    </source>
</reference>
<evidence type="ECO:0000256" key="7">
    <source>
        <dbReference type="ARBA" id="ARBA00025682"/>
    </source>
</evidence>
<dbReference type="InterPro" id="IPR045569">
    <property type="entry name" value="Metalloprtase-TldD/E_C"/>
</dbReference>
<dbReference type="InterPro" id="IPR002510">
    <property type="entry name" value="Metalloprtase-TldD/E_N"/>
</dbReference>
<evidence type="ECO:0000256" key="4">
    <source>
        <dbReference type="ARBA" id="ARBA00022670"/>
    </source>
</evidence>
<reference evidence="9 10" key="2">
    <citation type="submission" date="2017-09" db="EMBL/GenBank/DDBJ databases">
        <title>The genome of whitefly Bemisia tabaci, a global crop pest, provides novel insights into virus transmission, host adaptation and insecticide resistance.</title>
        <authorList>
            <person name="Kaur N."/>
            <person name="Kliot A."/>
            <person name="Pinheiro P.V."/>
            <person name="Luan J."/>
            <person name="Zheng Y."/>
            <person name="Liu W."/>
            <person name="Sun H."/>
            <person name="Yang X."/>
            <person name="Xu Y."/>
            <person name="Luo Y."/>
            <person name="Kruse A."/>
            <person name="Fisher T.W."/>
            <person name="Nelson D.R."/>
            <person name="Elimelech M."/>
            <person name="MacCoss M."/>
            <person name="Johnson R."/>
            <person name="Cohen E."/>
            <person name="Hunter W.B."/>
            <person name="Brown J.K."/>
            <person name="Jander G."/>
            <person name="Cilia M."/>
            <person name="Douglas A.E."/>
            <person name="Ghanim M."/>
            <person name="Simmons A.M."/>
            <person name="Wintermantel W.M."/>
            <person name="Ling K.-S."/>
            <person name="Fei Z."/>
        </authorList>
    </citation>
    <scope>NUCLEOTIDE SEQUENCE [LARGE SCALE GENOMIC DNA]</scope>
    <source>
        <strain evidence="9 10">MEAM1</strain>
    </source>
</reference>
<evidence type="ECO:0000256" key="8">
    <source>
        <dbReference type="ARBA" id="ARBA00072380"/>
    </source>
</evidence>
<keyword evidence="3" id="KW-0963">Cytoplasm</keyword>
<dbReference type="InterPro" id="IPR047657">
    <property type="entry name" value="PmbA"/>
</dbReference>
<dbReference type="NCBIfam" id="NF008268">
    <property type="entry name" value="PRK11040.1"/>
    <property type="match status" value="1"/>
</dbReference>
<sequence length="445" mass="48033">MQVTQIIEQRDILEKAVSQALERAIAKGASAEVSVTKTTGISISTRFCEVENLEFNSDGALAITVYDKQRKGSASTTDLNPKAIDQTVQAALDIAHYTSSDPYSGIAEASLLAYQIKDLDLLHPSDLDPEAAIALASRAEQAALAVDKRVTNTEGANFNSHCSIKVFGSTHGMLQSYCGSRHSLSTSVIAECDGHMERDYAYTLSRRIQDLASPEWVGKESARRALARLSPKKLSTIEAPVLFAAEAAIGLFKNLVSAISGGNIYRKSSFLLNKLNQQILPNWFNILECPHTLGGLASAPFDSEGVCTAEREIVTKGQLNTYLLASYSARKLGYQSTGHAGGIHNWYIEGQGENFTQMLQKMSKGLVVTQLMGQGVNIVTGDYSRGASGFWVEDGVIQYPVSGITIAGNLKEMFLNMVSIGSDIETRNTIQCGSVLLSDMKIAGE</sequence>
<name>A0A249E024_9ENTR</name>
<evidence type="ECO:0000313" key="9">
    <source>
        <dbReference type="EMBL" id="ASX26497.1"/>
    </source>
</evidence>
<dbReference type="FunFam" id="3.30.2290.10:FF:000002">
    <property type="entry name" value="Metalloprotease PmbA homolog"/>
    <property type="match status" value="1"/>
</dbReference>
<dbReference type="Pfam" id="PF01523">
    <property type="entry name" value="PmbA_TldD_1st"/>
    <property type="match status" value="1"/>
</dbReference>
<keyword evidence="5" id="KW-0378">Hydrolase</keyword>
<evidence type="ECO:0000313" key="10">
    <source>
        <dbReference type="Proteomes" id="UP000216438"/>
    </source>
</evidence>
<protein>
    <recommendedName>
        <fullName evidence="8">Metalloprotease PmbA</fullName>
    </recommendedName>
</protein>
<dbReference type="GO" id="GO:0006508">
    <property type="term" value="P:proteolysis"/>
    <property type="evidence" value="ECO:0007669"/>
    <property type="project" value="UniProtKB-KW"/>
</dbReference>
<accession>A0A249E024</accession>
<evidence type="ECO:0000256" key="3">
    <source>
        <dbReference type="ARBA" id="ARBA00022490"/>
    </source>
</evidence>
<dbReference type="EMBL" id="CP016303">
    <property type="protein sequence ID" value="ASX26497.1"/>
    <property type="molecule type" value="Genomic_DNA"/>
</dbReference>
<evidence type="ECO:0000256" key="1">
    <source>
        <dbReference type="ARBA" id="ARBA00004496"/>
    </source>
</evidence>
<dbReference type="Pfam" id="PF19290">
    <property type="entry name" value="PmbA_TldD_2nd"/>
    <property type="match status" value="1"/>
</dbReference>
<dbReference type="OrthoDB" id="9803618at2"/>
<organism evidence="9 10">
    <name type="scientific">Candidatus Hamiltonella defensa</name>
    <name type="common">Bemisia tabaci</name>
    <dbReference type="NCBI Taxonomy" id="672795"/>
    <lineage>
        <taxon>Bacteria</taxon>
        <taxon>Pseudomonadati</taxon>
        <taxon>Pseudomonadota</taxon>
        <taxon>Gammaproteobacteria</taxon>
        <taxon>Enterobacterales</taxon>
        <taxon>Enterobacteriaceae</taxon>
        <taxon>aphid secondary symbionts</taxon>
        <taxon>Candidatus Williamhamiltonella</taxon>
    </lineage>
</organism>
<dbReference type="GO" id="GO:0005829">
    <property type="term" value="C:cytosol"/>
    <property type="evidence" value="ECO:0007669"/>
    <property type="project" value="TreeGrafter"/>
</dbReference>
<dbReference type="Proteomes" id="UP000216438">
    <property type="component" value="Chromosome"/>
</dbReference>
<dbReference type="PANTHER" id="PTHR43421:SF1">
    <property type="entry name" value="METALLOPROTEASE PMBA"/>
    <property type="match status" value="1"/>
</dbReference>
<dbReference type="InterPro" id="IPR035068">
    <property type="entry name" value="TldD/PmbA_N"/>
</dbReference>
<comment type="similarity">
    <text evidence="2">Belongs to the peptidase U62 family.</text>
</comment>
<keyword evidence="6 9" id="KW-0482">Metalloprotease</keyword>
<dbReference type="Gene3D" id="3.30.2290.10">
    <property type="entry name" value="PmbA/TldD superfamily"/>
    <property type="match status" value="1"/>
</dbReference>
<gene>
    <name evidence="9" type="primary">pmbA</name>
    <name evidence="9" type="ORF">BA171_05395</name>
</gene>
<dbReference type="SUPFAM" id="SSF111283">
    <property type="entry name" value="Putative modulator of DNA gyrase, PmbA/TldD"/>
    <property type="match status" value="1"/>
</dbReference>
<comment type="function">
    <text evidence="7">Metalloprotease involved in CcdA degradation. Suppresses the inhibitory activity of the carbon storage regulator (CsrA).</text>
</comment>
<keyword evidence="4 9" id="KW-0645">Protease</keyword>
<evidence type="ECO:0000256" key="6">
    <source>
        <dbReference type="ARBA" id="ARBA00023049"/>
    </source>
</evidence>
<evidence type="ECO:0000256" key="5">
    <source>
        <dbReference type="ARBA" id="ARBA00022801"/>
    </source>
</evidence>
<proteinExistence type="inferred from homology"/>
<dbReference type="InterPro" id="IPR045570">
    <property type="entry name" value="Metalloprtase-TldD/E_cen_dom"/>
</dbReference>
<dbReference type="Pfam" id="PF19289">
    <property type="entry name" value="PmbA_TldD_3rd"/>
    <property type="match status" value="1"/>
</dbReference>
<dbReference type="RefSeq" id="WP_016857748.1">
    <property type="nucleotide sequence ID" value="NZ_CP016303.1"/>
</dbReference>
<dbReference type="GO" id="GO:0008237">
    <property type="term" value="F:metallopeptidase activity"/>
    <property type="evidence" value="ECO:0007669"/>
    <property type="project" value="UniProtKB-KW"/>
</dbReference>
<dbReference type="AlphaFoldDB" id="A0A249E024"/>
<dbReference type="PANTHER" id="PTHR43421">
    <property type="entry name" value="METALLOPROTEASE PMBA"/>
    <property type="match status" value="1"/>
</dbReference>
<comment type="subcellular location">
    <subcellularLocation>
        <location evidence="1">Cytoplasm</location>
    </subcellularLocation>
</comment>
<evidence type="ECO:0000256" key="2">
    <source>
        <dbReference type="ARBA" id="ARBA00005836"/>
    </source>
</evidence>